<dbReference type="GO" id="GO:1902042">
    <property type="term" value="P:negative regulation of extrinsic apoptotic signaling pathway via death domain receptors"/>
    <property type="evidence" value="ECO:0007669"/>
    <property type="project" value="TreeGrafter"/>
</dbReference>
<dbReference type="AlphaFoldDB" id="A0A0L0FEW5"/>
<dbReference type="GO" id="GO:0008270">
    <property type="term" value="F:zinc ion binding"/>
    <property type="evidence" value="ECO:0007669"/>
    <property type="project" value="UniProtKB-KW"/>
</dbReference>
<feature type="compositionally biased region" description="Polar residues" evidence="2">
    <location>
        <begin position="26"/>
        <end position="48"/>
    </location>
</feature>
<feature type="compositionally biased region" description="Polar residues" evidence="2">
    <location>
        <begin position="313"/>
        <end position="324"/>
    </location>
</feature>
<dbReference type="EMBL" id="KQ243699">
    <property type="protein sequence ID" value="KNC75319.1"/>
    <property type="molecule type" value="Genomic_DNA"/>
</dbReference>
<dbReference type="OrthoDB" id="3045089at2759"/>
<feature type="compositionally biased region" description="Polar residues" evidence="2">
    <location>
        <begin position="116"/>
        <end position="137"/>
    </location>
</feature>
<feature type="compositionally biased region" description="Low complexity" evidence="2">
    <location>
        <begin position="138"/>
        <end position="193"/>
    </location>
</feature>
<dbReference type="SUPFAM" id="SSF57850">
    <property type="entry name" value="RING/U-box"/>
    <property type="match status" value="1"/>
</dbReference>
<dbReference type="PANTHER" id="PTHR14879:SF15">
    <property type="entry name" value="E3 UBIQUITIN-PROTEIN LIGASE RIFIFYLIN-LIKE PROTEIN"/>
    <property type="match status" value="1"/>
</dbReference>
<protein>
    <recommendedName>
        <fullName evidence="3">RING-type domain-containing protein</fullName>
    </recommendedName>
</protein>
<evidence type="ECO:0000259" key="3">
    <source>
        <dbReference type="PROSITE" id="PS50089"/>
    </source>
</evidence>
<dbReference type="Proteomes" id="UP000054560">
    <property type="component" value="Unassembled WGS sequence"/>
</dbReference>
<reference evidence="4 5" key="1">
    <citation type="submission" date="2011-02" db="EMBL/GenBank/DDBJ databases">
        <title>The Genome Sequence of Sphaeroforma arctica JP610.</title>
        <authorList>
            <consortium name="The Broad Institute Genome Sequencing Platform"/>
            <person name="Russ C."/>
            <person name="Cuomo C."/>
            <person name="Young S.K."/>
            <person name="Zeng Q."/>
            <person name="Gargeya S."/>
            <person name="Alvarado L."/>
            <person name="Berlin A."/>
            <person name="Chapman S.B."/>
            <person name="Chen Z."/>
            <person name="Freedman E."/>
            <person name="Gellesch M."/>
            <person name="Goldberg J."/>
            <person name="Griggs A."/>
            <person name="Gujja S."/>
            <person name="Heilman E."/>
            <person name="Heiman D."/>
            <person name="Howarth C."/>
            <person name="Mehta T."/>
            <person name="Neiman D."/>
            <person name="Pearson M."/>
            <person name="Roberts A."/>
            <person name="Saif S."/>
            <person name="Shea T."/>
            <person name="Shenoy N."/>
            <person name="Sisk P."/>
            <person name="Stolte C."/>
            <person name="Sykes S."/>
            <person name="White J."/>
            <person name="Yandava C."/>
            <person name="Burger G."/>
            <person name="Gray M.W."/>
            <person name="Holland P.W.H."/>
            <person name="King N."/>
            <person name="Lang F.B.F."/>
            <person name="Roger A.J."/>
            <person name="Ruiz-Trillo I."/>
            <person name="Haas B."/>
            <person name="Nusbaum C."/>
            <person name="Birren B."/>
        </authorList>
    </citation>
    <scope>NUCLEOTIDE SEQUENCE [LARGE SCALE GENOMIC DNA]</scope>
    <source>
        <strain evidence="4 5">JP610</strain>
    </source>
</reference>
<evidence type="ECO:0000256" key="2">
    <source>
        <dbReference type="SAM" id="MobiDB-lite"/>
    </source>
</evidence>
<dbReference type="eggNOG" id="KOG4275">
    <property type="taxonomic scope" value="Eukaryota"/>
</dbReference>
<feature type="compositionally biased region" description="Low complexity" evidence="2">
    <location>
        <begin position="210"/>
        <end position="221"/>
    </location>
</feature>
<sequence length="385" mass="41453">MEKSELLILVWNRVIKLNAPNKHKSNGSTTRASPGGVSSNGNAANQPHQRATRGQPQATRTTTQAPRPTTSTQQQPPTRSAEAKASPDNPLAGIGQDISNAFKGAVSGIGDMLNSVDESINPSNRRASGPAQGSRSGTAARSNSNTQTSNSSTANPSARSHTNTSAGTPGTTTGTGTTANTNTNANSRTSPATQTTTHPNTGTDRRSPNTRTTGGDRSSSTPANADTDKDKKTLYLLEDLHTEDQVRALNIRQLKYVLQKQHVTYAGVVERRELHDMVMRLVRQQAMDNLGLYARSPTKRTRSKPEDAGSDGRSPNDTSATSLSMGIGDDDDEDKDMCKICYERHVNCVFLECGHLVTCVDCGFQLTECPICRQFITRRVHTFRA</sequence>
<keyword evidence="5" id="KW-1185">Reference proteome</keyword>
<dbReference type="GO" id="GO:0043161">
    <property type="term" value="P:proteasome-mediated ubiquitin-dependent protein catabolic process"/>
    <property type="evidence" value="ECO:0007669"/>
    <property type="project" value="TreeGrafter"/>
</dbReference>
<feature type="region of interest" description="Disordered" evidence="2">
    <location>
        <begin position="292"/>
        <end position="328"/>
    </location>
</feature>
<gene>
    <name evidence="4" type="ORF">SARC_12152</name>
</gene>
<dbReference type="InterPro" id="IPR013083">
    <property type="entry name" value="Znf_RING/FYVE/PHD"/>
</dbReference>
<dbReference type="PROSITE" id="PS50089">
    <property type="entry name" value="ZF_RING_2"/>
    <property type="match status" value="1"/>
</dbReference>
<evidence type="ECO:0000313" key="5">
    <source>
        <dbReference type="Proteomes" id="UP000054560"/>
    </source>
</evidence>
<feature type="region of interest" description="Disordered" evidence="2">
    <location>
        <begin position="116"/>
        <end position="227"/>
    </location>
</feature>
<dbReference type="STRING" id="667725.A0A0L0FEW5"/>
<keyword evidence="1" id="KW-0863">Zinc-finger</keyword>
<proteinExistence type="predicted"/>
<dbReference type="GO" id="GO:0005886">
    <property type="term" value="C:plasma membrane"/>
    <property type="evidence" value="ECO:0007669"/>
    <property type="project" value="TreeGrafter"/>
</dbReference>
<dbReference type="Gene3D" id="3.30.40.10">
    <property type="entry name" value="Zinc/RING finger domain, C3HC4 (zinc finger)"/>
    <property type="match status" value="1"/>
</dbReference>
<evidence type="ECO:0000313" key="4">
    <source>
        <dbReference type="EMBL" id="KNC75319.1"/>
    </source>
</evidence>
<dbReference type="GO" id="GO:0061630">
    <property type="term" value="F:ubiquitin protein ligase activity"/>
    <property type="evidence" value="ECO:0007669"/>
    <property type="project" value="TreeGrafter"/>
</dbReference>
<dbReference type="Pfam" id="PF13920">
    <property type="entry name" value="zf-C3HC4_3"/>
    <property type="match status" value="1"/>
</dbReference>
<dbReference type="GO" id="GO:0070936">
    <property type="term" value="P:protein K48-linked ubiquitination"/>
    <property type="evidence" value="ECO:0007669"/>
    <property type="project" value="TreeGrafter"/>
</dbReference>
<keyword evidence="1" id="KW-0479">Metal-binding</keyword>
<feature type="region of interest" description="Disordered" evidence="2">
    <location>
        <begin position="20"/>
        <end position="96"/>
    </location>
</feature>
<feature type="compositionally biased region" description="Low complexity" evidence="2">
    <location>
        <begin position="52"/>
        <end position="80"/>
    </location>
</feature>
<dbReference type="CDD" id="cd16500">
    <property type="entry name" value="RING-HC_CARP"/>
    <property type="match status" value="1"/>
</dbReference>
<dbReference type="InterPro" id="IPR051728">
    <property type="entry name" value="RING-FYVE_E3_ubiquitin-ligase"/>
</dbReference>
<dbReference type="PANTHER" id="PTHR14879">
    <property type="entry name" value="CASPASE REGULATOR, RING FINGER DOMAIN-CONTAINING"/>
    <property type="match status" value="1"/>
</dbReference>
<evidence type="ECO:0000256" key="1">
    <source>
        <dbReference type="PROSITE-ProRule" id="PRU00175"/>
    </source>
</evidence>
<dbReference type="InterPro" id="IPR001841">
    <property type="entry name" value="Znf_RING"/>
</dbReference>
<dbReference type="RefSeq" id="XP_014149221.1">
    <property type="nucleotide sequence ID" value="XM_014293746.1"/>
</dbReference>
<dbReference type="GO" id="GO:0005737">
    <property type="term" value="C:cytoplasm"/>
    <property type="evidence" value="ECO:0007669"/>
    <property type="project" value="TreeGrafter"/>
</dbReference>
<keyword evidence="1" id="KW-0862">Zinc</keyword>
<dbReference type="GeneID" id="25912656"/>
<dbReference type="FunFam" id="3.30.40.10:FF:000110">
    <property type="entry name" value="E3 ubiquitin-protein ligase RNF34 isoform X1"/>
    <property type="match status" value="1"/>
</dbReference>
<name>A0A0L0FEW5_9EUKA</name>
<organism evidence="4 5">
    <name type="scientific">Sphaeroforma arctica JP610</name>
    <dbReference type="NCBI Taxonomy" id="667725"/>
    <lineage>
        <taxon>Eukaryota</taxon>
        <taxon>Ichthyosporea</taxon>
        <taxon>Ichthyophonida</taxon>
        <taxon>Sphaeroforma</taxon>
    </lineage>
</organism>
<accession>A0A0L0FEW5</accession>
<feature type="domain" description="RING-type" evidence="3">
    <location>
        <begin position="338"/>
        <end position="373"/>
    </location>
</feature>